<protein>
    <submittedName>
        <fullName evidence="2">Uncharacterized protein</fullName>
    </submittedName>
</protein>
<dbReference type="VEuPathDB" id="FungiDB:A1O7_06557"/>
<proteinExistence type="predicted"/>
<organism evidence="2 3">
    <name type="scientific">Cladophialophora yegresii CBS 114405</name>
    <dbReference type="NCBI Taxonomy" id="1182544"/>
    <lineage>
        <taxon>Eukaryota</taxon>
        <taxon>Fungi</taxon>
        <taxon>Dikarya</taxon>
        <taxon>Ascomycota</taxon>
        <taxon>Pezizomycotina</taxon>
        <taxon>Eurotiomycetes</taxon>
        <taxon>Chaetothyriomycetidae</taxon>
        <taxon>Chaetothyriales</taxon>
        <taxon>Herpotrichiellaceae</taxon>
        <taxon>Cladophialophora</taxon>
    </lineage>
</organism>
<feature type="compositionally biased region" description="Low complexity" evidence="1">
    <location>
        <begin position="350"/>
        <end position="372"/>
    </location>
</feature>
<dbReference type="Proteomes" id="UP000019473">
    <property type="component" value="Unassembled WGS sequence"/>
</dbReference>
<dbReference type="RefSeq" id="XP_007758749.1">
    <property type="nucleotide sequence ID" value="XM_007760559.1"/>
</dbReference>
<feature type="compositionally biased region" description="Basic and acidic residues" evidence="1">
    <location>
        <begin position="305"/>
        <end position="318"/>
    </location>
</feature>
<sequence>MFFLSSPIPAPAPLPQPQALPSWNSNPFTSPVTKQYGSRVALTASHPQTKQHVFTDPYAGGKNHKGYYTAHAPSPLRTARNANLNLMSSPTRDGLSKSAGTLLGSSPPRCADAADGDGVDENWITDEIDGDRPGCDARADSTPAGNLNASVAGGSSTFVTAPFDSTPRPQTTTRVAAFSSPLDDSSFTFRAAAPQPSRVSQWELRSRESSPSTLLATHTTRNREERKSKFLDRIRRRRDNERSELVGDQLLRMDFVKERRGWQEQMARRAAVEAGVEIEEEEEEEQEEDEEILPEEMSPTEEYDDLVRQYEFEHEFDRQGGMMPQDEFPVDDADDDAEYERLFREMEILSQQSGSASQSASQSHSGDQSSGGQRRDITLPTREQQPSQHEVEHRSGGGGGGGGGDAMDIS</sequence>
<name>W9W3L2_9EURO</name>
<dbReference type="AlphaFoldDB" id="W9W3L2"/>
<dbReference type="HOGENOM" id="CLU_057714_0_0_1"/>
<keyword evidence="3" id="KW-1185">Reference proteome</keyword>
<evidence type="ECO:0000313" key="2">
    <source>
        <dbReference type="EMBL" id="EXJ59126.1"/>
    </source>
</evidence>
<feature type="region of interest" description="Disordered" evidence="1">
    <location>
        <begin position="192"/>
        <end position="227"/>
    </location>
</feature>
<dbReference type="EMBL" id="AMGW01000004">
    <property type="protein sequence ID" value="EXJ59126.1"/>
    <property type="molecule type" value="Genomic_DNA"/>
</dbReference>
<feature type="compositionally biased region" description="Gly residues" evidence="1">
    <location>
        <begin position="396"/>
        <end position="410"/>
    </location>
</feature>
<gene>
    <name evidence="2" type="ORF">A1O7_06557</name>
</gene>
<comment type="caution">
    <text evidence="2">The sequence shown here is derived from an EMBL/GenBank/DDBJ whole genome shotgun (WGS) entry which is preliminary data.</text>
</comment>
<feature type="compositionally biased region" description="Acidic residues" evidence="1">
    <location>
        <begin position="328"/>
        <end position="338"/>
    </location>
</feature>
<dbReference type="GeneID" id="19181134"/>
<feature type="compositionally biased region" description="Polar residues" evidence="1">
    <location>
        <begin position="209"/>
        <end position="219"/>
    </location>
</feature>
<dbReference type="OrthoDB" id="4161517at2759"/>
<feature type="region of interest" description="Disordered" evidence="1">
    <location>
        <begin position="86"/>
        <end position="143"/>
    </location>
</feature>
<feature type="compositionally biased region" description="Acidic residues" evidence="1">
    <location>
        <begin position="114"/>
        <end position="129"/>
    </location>
</feature>
<reference evidence="2 3" key="1">
    <citation type="submission" date="2013-03" db="EMBL/GenBank/DDBJ databases">
        <title>The Genome Sequence of Cladophialophora yegresii CBS 114405.</title>
        <authorList>
            <consortium name="The Broad Institute Genomics Platform"/>
            <person name="Cuomo C."/>
            <person name="de Hoog S."/>
            <person name="Gorbushina A."/>
            <person name="Walker B."/>
            <person name="Young S.K."/>
            <person name="Zeng Q."/>
            <person name="Gargeya S."/>
            <person name="Fitzgerald M."/>
            <person name="Haas B."/>
            <person name="Abouelleil A."/>
            <person name="Allen A.W."/>
            <person name="Alvarado L."/>
            <person name="Arachchi H.M."/>
            <person name="Berlin A.M."/>
            <person name="Chapman S.B."/>
            <person name="Gainer-Dewar J."/>
            <person name="Goldberg J."/>
            <person name="Griggs A."/>
            <person name="Gujja S."/>
            <person name="Hansen M."/>
            <person name="Howarth C."/>
            <person name="Imamovic A."/>
            <person name="Ireland A."/>
            <person name="Larimer J."/>
            <person name="McCowan C."/>
            <person name="Murphy C."/>
            <person name="Pearson M."/>
            <person name="Poon T.W."/>
            <person name="Priest M."/>
            <person name="Roberts A."/>
            <person name="Saif S."/>
            <person name="Shea T."/>
            <person name="Sisk P."/>
            <person name="Sykes S."/>
            <person name="Wortman J."/>
            <person name="Nusbaum C."/>
            <person name="Birren B."/>
        </authorList>
    </citation>
    <scope>NUCLEOTIDE SEQUENCE [LARGE SCALE GENOMIC DNA]</scope>
    <source>
        <strain evidence="2 3">CBS 114405</strain>
    </source>
</reference>
<feature type="compositionally biased region" description="Basic and acidic residues" evidence="1">
    <location>
        <begin position="130"/>
        <end position="139"/>
    </location>
</feature>
<evidence type="ECO:0000256" key="1">
    <source>
        <dbReference type="SAM" id="MobiDB-lite"/>
    </source>
</evidence>
<accession>W9W3L2</accession>
<evidence type="ECO:0000313" key="3">
    <source>
        <dbReference type="Proteomes" id="UP000019473"/>
    </source>
</evidence>
<feature type="region of interest" description="Disordered" evidence="1">
    <location>
        <begin position="273"/>
        <end position="410"/>
    </location>
</feature>
<dbReference type="STRING" id="1182544.W9W3L2"/>
<feature type="compositionally biased region" description="Acidic residues" evidence="1">
    <location>
        <begin position="276"/>
        <end position="304"/>
    </location>
</feature>
<dbReference type="eggNOG" id="ENOG502SCE7">
    <property type="taxonomic scope" value="Eukaryota"/>
</dbReference>